<gene>
    <name evidence="3" type="ORF">PMF13cell1_03399</name>
</gene>
<dbReference type="EMBL" id="CP035945">
    <property type="protein sequence ID" value="QBE97836.1"/>
    <property type="molecule type" value="Genomic_DNA"/>
</dbReference>
<sequence length="302" mass="35195">MWIMKWLIILLIVNAVTALIYVLIQMGRKKWQRGLTAGLFMLAVPVVGAVFLAVSEGINVLLFRKRDFLLDSSELSFNKQRTKTVNAPDIGKSSDQVPVEEALLVSDKKDKRQVFIDLLKKEDYEKSLEVIRQAVEDEDMEISHFASSFISDTVSRYKEQEERLRKNCEDRKEESLVRYAEYLLNMLQYDIFSVPERRTYLERLEGAFNCLEEKESSLITGTMLARAMTLWSKLGEPGKEELLVQTAEKYALKDLEALKICLKYYMKKGEREKFFALLEEVKKSSLTLDGEVLEWLRFYEHK</sequence>
<dbReference type="AlphaFoldDB" id="A0A4P6M053"/>
<keyword evidence="2" id="KW-0812">Transmembrane</keyword>
<reference evidence="3 4" key="1">
    <citation type="submission" date="2019-01" db="EMBL/GenBank/DDBJ databases">
        <title>PMF-metabolizing Aryl O-demethylase.</title>
        <authorList>
            <person name="Kim M."/>
        </authorList>
    </citation>
    <scope>NUCLEOTIDE SEQUENCE [LARGE SCALE GENOMIC DNA]</scope>
    <source>
        <strain evidence="3 4">PMF1</strain>
    </source>
</reference>
<dbReference type="KEGG" id="bpro:PMF13cell1_03399"/>
<evidence type="ECO:0000313" key="3">
    <source>
        <dbReference type="EMBL" id="QBE97836.1"/>
    </source>
</evidence>
<evidence type="ECO:0000313" key="4">
    <source>
        <dbReference type="Proteomes" id="UP000289794"/>
    </source>
</evidence>
<keyword evidence="2" id="KW-0472">Membrane</keyword>
<name>A0A4P6M053_9FIRM</name>
<keyword evidence="1" id="KW-0175">Coiled coil</keyword>
<keyword evidence="2" id="KW-1133">Transmembrane helix</keyword>
<feature type="coiled-coil region" evidence="1">
    <location>
        <begin position="121"/>
        <end position="174"/>
    </location>
</feature>
<proteinExistence type="predicted"/>
<organism evidence="3 4">
    <name type="scientific">Blautia producta</name>
    <dbReference type="NCBI Taxonomy" id="33035"/>
    <lineage>
        <taxon>Bacteria</taxon>
        <taxon>Bacillati</taxon>
        <taxon>Bacillota</taxon>
        <taxon>Clostridia</taxon>
        <taxon>Lachnospirales</taxon>
        <taxon>Lachnospiraceae</taxon>
        <taxon>Blautia</taxon>
    </lineage>
</organism>
<feature type="transmembrane region" description="Helical" evidence="2">
    <location>
        <begin position="36"/>
        <end position="54"/>
    </location>
</feature>
<evidence type="ECO:0000256" key="1">
    <source>
        <dbReference type="SAM" id="Coils"/>
    </source>
</evidence>
<dbReference type="Proteomes" id="UP000289794">
    <property type="component" value="Chromosome"/>
</dbReference>
<feature type="transmembrane region" description="Helical" evidence="2">
    <location>
        <begin position="6"/>
        <end position="24"/>
    </location>
</feature>
<protein>
    <submittedName>
        <fullName evidence="3">Uncharacterized protein</fullName>
    </submittedName>
</protein>
<accession>A0A4P6M053</accession>
<dbReference type="RefSeq" id="WP_165392489.1">
    <property type="nucleotide sequence ID" value="NZ_CP035945.1"/>
</dbReference>
<evidence type="ECO:0000256" key="2">
    <source>
        <dbReference type="SAM" id="Phobius"/>
    </source>
</evidence>